<dbReference type="InterPro" id="IPR059125">
    <property type="entry name" value="Ferritin_actino"/>
</dbReference>
<feature type="region of interest" description="Disordered" evidence="1">
    <location>
        <begin position="1"/>
        <end position="23"/>
    </location>
</feature>
<dbReference type="AlphaFoldDB" id="A0A7T7MAN3"/>
<evidence type="ECO:0000313" key="4">
    <source>
        <dbReference type="Proteomes" id="UP000595895"/>
    </source>
</evidence>
<evidence type="ECO:0000313" key="3">
    <source>
        <dbReference type="EMBL" id="QQM67898.1"/>
    </source>
</evidence>
<dbReference type="Pfam" id="PF13794">
    <property type="entry name" value="MiaE_2"/>
    <property type="match status" value="1"/>
</dbReference>
<name>A0A7T7MAN3_9ACTO</name>
<dbReference type="Proteomes" id="UP000595895">
    <property type="component" value="Chromosome"/>
</dbReference>
<evidence type="ECO:0000256" key="1">
    <source>
        <dbReference type="SAM" id="MobiDB-lite"/>
    </source>
</evidence>
<feature type="compositionally biased region" description="Low complexity" evidence="1">
    <location>
        <begin position="10"/>
        <end position="23"/>
    </location>
</feature>
<reference evidence="3 4" key="1">
    <citation type="submission" date="2020-12" db="EMBL/GenBank/DDBJ databases">
        <authorList>
            <person name="Zhou J."/>
        </authorList>
    </citation>
    <scope>NUCLEOTIDE SEQUENCE [LARGE SCALE GENOMIC DNA]</scope>
    <source>
        <strain evidence="3 4">CCUG 61299</strain>
    </source>
</reference>
<dbReference type="KEGG" id="awe:JG540_03235"/>
<dbReference type="InterPro" id="IPR012347">
    <property type="entry name" value="Ferritin-like"/>
</dbReference>
<organism evidence="3 4">
    <name type="scientific">Actinomyces weissii</name>
    <dbReference type="NCBI Taxonomy" id="675090"/>
    <lineage>
        <taxon>Bacteria</taxon>
        <taxon>Bacillati</taxon>
        <taxon>Actinomycetota</taxon>
        <taxon>Actinomycetes</taxon>
        <taxon>Actinomycetales</taxon>
        <taxon>Actinomycetaceae</taxon>
        <taxon>Actinomyces</taxon>
    </lineage>
</organism>
<sequence>MSEPTPESRAGAASTSSTPSSPATVSAVVGVVAYSRTVACTRYAKDADKAPTMAARVSLMRMSAAAVAGYDRVAEAAAAQGVDAAVQTQRFVGSLGDFDERLRPADWPERMVKTYLAFGLLIDFCMALADGLPEPLRGSLLDELADEHLGALASRELVPAIDADDQLAARLGLWGRRVVGEEMGLLVRMLGQHPELASGAASAEVLHQVLSQGAVNRMQGLGLRG</sequence>
<dbReference type="Gene3D" id="1.20.1260.10">
    <property type="match status" value="1"/>
</dbReference>
<proteinExistence type="predicted"/>
<keyword evidence="4" id="KW-1185">Reference proteome</keyword>
<protein>
    <submittedName>
        <fullName evidence="3">tRNA 2-methylthio-N6-isopentenyl adenosine(37) hydroxylase MiaE-like protein</fullName>
    </submittedName>
</protein>
<gene>
    <name evidence="3" type="ORF">JG540_03235</name>
</gene>
<feature type="domain" description="Ferritin-like" evidence="2">
    <location>
        <begin position="24"/>
        <end position="196"/>
    </location>
</feature>
<evidence type="ECO:0000259" key="2">
    <source>
        <dbReference type="Pfam" id="PF13794"/>
    </source>
</evidence>
<dbReference type="EMBL" id="CP066802">
    <property type="protein sequence ID" value="QQM67898.1"/>
    <property type="molecule type" value="Genomic_DNA"/>
</dbReference>
<accession>A0A7T7MAN3</accession>
<dbReference type="RefSeq" id="WP_200277177.1">
    <property type="nucleotide sequence ID" value="NZ_CP066802.1"/>
</dbReference>